<evidence type="ECO:0000313" key="1">
    <source>
        <dbReference type="EMBL" id="ALW84169.1"/>
    </source>
</evidence>
<dbReference type="OrthoDB" id="894377at2"/>
<evidence type="ECO:0000313" key="2">
    <source>
        <dbReference type="Proteomes" id="UP000059542"/>
    </source>
</evidence>
<organism evidence="1 2">
    <name type="scientific">Hymenobacter sedentarius</name>
    <dbReference type="NCBI Taxonomy" id="1411621"/>
    <lineage>
        <taxon>Bacteria</taxon>
        <taxon>Pseudomonadati</taxon>
        <taxon>Bacteroidota</taxon>
        <taxon>Cytophagia</taxon>
        <taxon>Cytophagales</taxon>
        <taxon>Hymenobacteraceae</taxon>
        <taxon>Hymenobacter</taxon>
    </lineage>
</organism>
<name>A0A0U4C7M2_9BACT</name>
<dbReference type="RefSeq" id="WP_068189824.1">
    <property type="nucleotide sequence ID" value="NZ_CP013909.1"/>
</dbReference>
<dbReference type="SUPFAM" id="SSF143100">
    <property type="entry name" value="TTHA1013/TTHA0281-like"/>
    <property type="match status" value="1"/>
</dbReference>
<protein>
    <submittedName>
        <fullName evidence="1">Uncharacterized protein</fullName>
    </submittedName>
</protein>
<keyword evidence="2" id="KW-1185">Reference proteome</keyword>
<dbReference type="Proteomes" id="UP000059542">
    <property type="component" value="Chromosome"/>
</dbReference>
<reference evidence="1 2" key="1">
    <citation type="submission" date="2015-12" db="EMBL/GenBank/DDBJ databases">
        <authorList>
            <person name="Shamseldin A."/>
            <person name="Moawad H."/>
            <person name="Abd El-Rahim W.M."/>
            <person name="Sadowsky M.J."/>
        </authorList>
    </citation>
    <scope>NUCLEOTIDE SEQUENCE [LARGE SCALE GENOMIC DNA]</scope>
    <source>
        <strain evidence="1 2">DG5B</strain>
    </source>
</reference>
<dbReference type="Gene3D" id="3.30.160.250">
    <property type="match status" value="1"/>
</dbReference>
<proteinExistence type="predicted"/>
<dbReference type="KEGG" id="hyg:AUC43_03075"/>
<dbReference type="EMBL" id="CP013909">
    <property type="protein sequence ID" value="ALW84169.1"/>
    <property type="molecule type" value="Genomic_DNA"/>
</dbReference>
<dbReference type="AlphaFoldDB" id="A0A0U4C7M2"/>
<dbReference type="InterPro" id="IPR035069">
    <property type="entry name" value="TTHA1013/TTHA0281-like"/>
</dbReference>
<gene>
    <name evidence="1" type="ORF">AUC43_03075</name>
</gene>
<sequence length="91" mass="10023">MSAQVLKLTGVVEPTDMPNVFIGYIKEISGIITQGGSREEVYADLEEITGYMLEYKREEALALLAEQTHKPAPSVKRMAEVPYEIAHAALA</sequence>
<accession>A0A0U4C7M2</accession>